<evidence type="ECO:0000313" key="4">
    <source>
        <dbReference type="Proteomes" id="UP000006048"/>
    </source>
</evidence>
<proteinExistence type="predicted"/>
<dbReference type="PANTHER" id="PTHR43566">
    <property type="entry name" value="CONSERVED PROTEIN"/>
    <property type="match status" value="1"/>
</dbReference>
<dbReference type="OrthoDB" id="9801684at2"/>
<dbReference type="Proteomes" id="UP000006048">
    <property type="component" value="Chromosome"/>
</dbReference>
<keyword evidence="4" id="KW-1185">Reference proteome</keyword>
<dbReference type="PANTHER" id="PTHR43566:SF1">
    <property type="entry name" value="AAA+ ATPASE DOMAIN-CONTAINING PROTEIN"/>
    <property type="match status" value="1"/>
</dbReference>
<feature type="domain" description="AAA" evidence="1">
    <location>
        <begin position="48"/>
        <end position="179"/>
    </location>
</feature>
<gene>
    <name evidence="3" type="ordered locus">Turpa_2676</name>
</gene>
<accession>I4B7Q8</accession>
<dbReference type="AlphaFoldDB" id="I4B7Q8"/>
<dbReference type="STRING" id="869212.Turpa_2676"/>
<evidence type="ECO:0008006" key="5">
    <source>
        <dbReference type="Google" id="ProtNLM"/>
    </source>
</evidence>
<name>I4B7Q8_TURPD</name>
<sequence length="476" mass="54450">MILDQNEVLNVLRQMNPWWQGQPPSGLFKWRRAAYQEIENWLMHPPSKRAVLVSGARQIGKTTLLLQVVESLLAKGVPPSNILYASFDHPMLKLTGLEKLVKLWQEAETLQEGTEYLLLDEIQYTKDWQVWLKHQVDFTGNRRIAVTGSATPLNRDNLESGVGRWHTVELATLSFYEYLKITHHDKVGLPTVKTLQSLFDWPENQFGTVSARAHALTALFHKYILQGGFPETATVSNLHTAQKLLREDIVDKVLKRDMTALYGVRNILELEQVFLYLCMTEGGILDITQLCQRLELKKPTVSSFIDLLESTHLIYKLKPHGYGKEVIRGKSKMYLAHPSISHAVLMKGKAIDTDESLLGKSVETAFFRHVFARYYARSIGFSYWRSKKPKELEVDIIAEVDGRAIPFEVKYRSTHTTARDLQGIIEFCEEKKVSRGYVITKELSDFGVLKIDDIEILKVPAPLACYWLGKSEMTEE</sequence>
<dbReference type="RefSeq" id="WP_014803817.1">
    <property type="nucleotide sequence ID" value="NC_018020.1"/>
</dbReference>
<dbReference type="Pfam" id="PF13635">
    <property type="entry name" value="DUF4143"/>
    <property type="match status" value="1"/>
</dbReference>
<dbReference type="InterPro" id="IPR027417">
    <property type="entry name" value="P-loop_NTPase"/>
</dbReference>
<dbReference type="InterPro" id="IPR025420">
    <property type="entry name" value="DUF4143"/>
</dbReference>
<dbReference type="SUPFAM" id="SSF52540">
    <property type="entry name" value="P-loop containing nucleoside triphosphate hydrolases"/>
    <property type="match status" value="1"/>
</dbReference>
<evidence type="ECO:0000259" key="2">
    <source>
        <dbReference type="Pfam" id="PF13635"/>
    </source>
</evidence>
<dbReference type="HOGENOM" id="CLU_041527_0_1_12"/>
<protein>
    <recommendedName>
        <fullName evidence="5">ATPase</fullName>
    </recommendedName>
</protein>
<dbReference type="InterPro" id="IPR041682">
    <property type="entry name" value="AAA_14"/>
</dbReference>
<dbReference type="EMBL" id="CP002959">
    <property type="protein sequence ID" value="AFM13315.1"/>
    <property type="molecule type" value="Genomic_DNA"/>
</dbReference>
<evidence type="ECO:0000259" key="1">
    <source>
        <dbReference type="Pfam" id="PF13173"/>
    </source>
</evidence>
<dbReference type="InterPro" id="IPR011335">
    <property type="entry name" value="Restrct_endonuc-II-like"/>
</dbReference>
<dbReference type="PATRIC" id="fig|869212.3.peg.2697"/>
<dbReference type="SUPFAM" id="SSF46785">
    <property type="entry name" value="Winged helix' DNA-binding domain"/>
    <property type="match status" value="1"/>
</dbReference>
<reference evidence="3 4" key="1">
    <citation type="submission" date="2012-06" db="EMBL/GenBank/DDBJ databases">
        <title>The complete chromosome of genome of Turneriella parva DSM 21527.</title>
        <authorList>
            <consortium name="US DOE Joint Genome Institute (JGI-PGF)"/>
            <person name="Lucas S."/>
            <person name="Han J."/>
            <person name="Lapidus A."/>
            <person name="Bruce D."/>
            <person name="Goodwin L."/>
            <person name="Pitluck S."/>
            <person name="Peters L."/>
            <person name="Kyrpides N."/>
            <person name="Mavromatis K."/>
            <person name="Ivanova N."/>
            <person name="Mikhailova N."/>
            <person name="Chertkov O."/>
            <person name="Detter J.C."/>
            <person name="Tapia R."/>
            <person name="Han C."/>
            <person name="Land M."/>
            <person name="Hauser L."/>
            <person name="Markowitz V."/>
            <person name="Cheng J.-F."/>
            <person name="Hugenholtz P."/>
            <person name="Woyke T."/>
            <person name="Wu D."/>
            <person name="Gronow S."/>
            <person name="Wellnitz S."/>
            <person name="Brambilla E."/>
            <person name="Klenk H.-P."/>
            <person name="Eisen J.A."/>
        </authorList>
    </citation>
    <scope>NUCLEOTIDE SEQUENCE [LARGE SCALE GENOMIC DNA]</scope>
    <source>
        <strain evidence="4">ATCC BAA-1111 / DSM 21527 / NCTC 11395 / H</strain>
    </source>
</reference>
<evidence type="ECO:0000313" key="3">
    <source>
        <dbReference type="EMBL" id="AFM13315.1"/>
    </source>
</evidence>
<dbReference type="InterPro" id="IPR036390">
    <property type="entry name" value="WH_DNA-bd_sf"/>
</dbReference>
<dbReference type="SUPFAM" id="SSF52980">
    <property type="entry name" value="Restriction endonuclease-like"/>
    <property type="match status" value="1"/>
</dbReference>
<organism evidence="3 4">
    <name type="scientific">Turneriella parva (strain ATCC BAA-1111 / DSM 21527 / NCTC 11395 / H)</name>
    <name type="common">Leptospira parva</name>
    <dbReference type="NCBI Taxonomy" id="869212"/>
    <lineage>
        <taxon>Bacteria</taxon>
        <taxon>Pseudomonadati</taxon>
        <taxon>Spirochaetota</taxon>
        <taxon>Spirochaetia</taxon>
        <taxon>Leptospirales</taxon>
        <taxon>Leptospiraceae</taxon>
        <taxon>Turneriella</taxon>
    </lineage>
</organism>
<dbReference type="KEGG" id="tpx:Turpa_2676"/>
<dbReference type="Pfam" id="PF13173">
    <property type="entry name" value="AAA_14"/>
    <property type="match status" value="1"/>
</dbReference>
<feature type="domain" description="DUF4143" evidence="2">
    <location>
        <begin position="255"/>
        <end position="412"/>
    </location>
</feature>